<evidence type="ECO:0000259" key="7">
    <source>
        <dbReference type="Pfam" id="PF06271"/>
    </source>
</evidence>
<dbReference type="RefSeq" id="WP_091833264.1">
    <property type="nucleotide sequence ID" value="NZ_FNZK01000016.1"/>
</dbReference>
<keyword evidence="3 6" id="KW-0812">Transmembrane</keyword>
<feature type="domain" description="RDD" evidence="7">
    <location>
        <begin position="15"/>
        <end position="158"/>
    </location>
</feature>
<protein>
    <submittedName>
        <fullName evidence="8">Uncharacterized membrane protein YckC, RDD family</fullName>
    </submittedName>
</protein>
<keyword evidence="9" id="KW-1185">Reference proteome</keyword>
<accession>A0A1H7BCT4</accession>
<evidence type="ECO:0000256" key="5">
    <source>
        <dbReference type="ARBA" id="ARBA00023136"/>
    </source>
</evidence>
<feature type="transmembrane region" description="Helical" evidence="6">
    <location>
        <begin position="21"/>
        <end position="41"/>
    </location>
</feature>
<keyword evidence="2" id="KW-1003">Cell membrane</keyword>
<reference evidence="8 9" key="1">
    <citation type="submission" date="2016-10" db="EMBL/GenBank/DDBJ databases">
        <authorList>
            <person name="de Groot N.N."/>
        </authorList>
    </citation>
    <scope>NUCLEOTIDE SEQUENCE [LARGE SCALE GENOMIC DNA]</scope>
    <source>
        <strain evidence="8 9">DSM 2179</strain>
    </source>
</reference>
<evidence type="ECO:0000256" key="2">
    <source>
        <dbReference type="ARBA" id="ARBA00022475"/>
    </source>
</evidence>
<dbReference type="PANTHER" id="PTHR36115">
    <property type="entry name" value="PROLINE-RICH ANTIGEN HOMOLOG-RELATED"/>
    <property type="match status" value="1"/>
</dbReference>
<sequence length="326" mass="36398">MKTKETIQKDQTISAFWRRSLAFVIDLIILGLIGIAIGTALEHQLAILGESGPLIGFVITVLYFGVLDSYVGKGQSIGNKLFRICVVNKDGEFITLTRSFARAAILGVPICLNVLYLPILPAFVQLIIGLLFFSISVAVIYFYLFNRNTRQGFHDIVTKVFVVQANRVKEPIRTIMGRAHFVICSLLVMVVLCWGGYVIYLQHQPANVETMTMLTNLQADLAKIEGVDTTGVYVGNQVQSNDGNTIQNMNVTVYTHDPKLDLKVMEDNIINIVLEKYPLASHTKEIQVRIVYGYNIGIAKKYQTHVTAFSPANLERRGHAIENTVF</sequence>
<feature type="transmembrane region" description="Helical" evidence="6">
    <location>
        <begin position="53"/>
        <end position="71"/>
    </location>
</feature>
<evidence type="ECO:0000256" key="3">
    <source>
        <dbReference type="ARBA" id="ARBA00022692"/>
    </source>
</evidence>
<evidence type="ECO:0000256" key="4">
    <source>
        <dbReference type="ARBA" id="ARBA00022989"/>
    </source>
</evidence>
<dbReference type="STRING" id="84035.SAMN05660742_11624"/>
<proteinExistence type="predicted"/>
<organism evidence="8 9">
    <name type="scientific">Propionispira arboris</name>
    <dbReference type="NCBI Taxonomy" id="84035"/>
    <lineage>
        <taxon>Bacteria</taxon>
        <taxon>Bacillati</taxon>
        <taxon>Bacillota</taxon>
        <taxon>Negativicutes</taxon>
        <taxon>Selenomonadales</taxon>
        <taxon>Selenomonadaceae</taxon>
        <taxon>Propionispira</taxon>
    </lineage>
</organism>
<dbReference type="Pfam" id="PF06271">
    <property type="entry name" value="RDD"/>
    <property type="match status" value="1"/>
</dbReference>
<gene>
    <name evidence="8" type="ORF">SAMN05660742_11624</name>
</gene>
<dbReference type="PANTHER" id="PTHR36115:SF4">
    <property type="entry name" value="MEMBRANE PROTEIN"/>
    <property type="match status" value="1"/>
</dbReference>
<dbReference type="InterPro" id="IPR051791">
    <property type="entry name" value="Pra-immunoreactive"/>
</dbReference>
<evidence type="ECO:0000313" key="8">
    <source>
        <dbReference type="EMBL" id="SEJ75489.1"/>
    </source>
</evidence>
<keyword evidence="4 6" id="KW-1133">Transmembrane helix</keyword>
<dbReference type="GO" id="GO:0005886">
    <property type="term" value="C:plasma membrane"/>
    <property type="evidence" value="ECO:0007669"/>
    <property type="project" value="UniProtKB-SubCell"/>
</dbReference>
<feature type="transmembrane region" description="Helical" evidence="6">
    <location>
        <begin position="99"/>
        <end position="117"/>
    </location>
</feature>
<dbReference type="EMBL" id="FNZK01000016">
    <property type="protein sequence ID" value="SEJ75489.1"/>
    <property type="molecule type" value="Genomic_DNA"/>
</dbReference>
<evidence type="ECO:0000256" key="1">
    <source>
        <dbReference type="ARBA" id="ARBA00004651"/>
    </source>
</evidence>
<feature type="transmembrane region" description="Helical" evidence="6">
    <location>
        <begin position="123"/>
        <end position="144"/>
    </location>
</feature>
<keyword evidence="5 6" id="KW-0472">Membrane</keyword>
<dbReference type="Proteomes" id="UP000199662">
    <property type="component" value="Unassembled WGS sequence"/>
</dbReference>
<dbReference type="AlphaFoldDB" id="A0A1H7BCT4"/>
<dbReference type="InterPro" id="IPR010432">
    <property type="entry name" value="RDD"/>
</dbReference>
<name>A0A1H7BCT4_9FIRM</name>
<evidence type="ECO:0000256" key="6">
    <source>
        <dbReference type="SAM" id="Phobius"/>
    </source>
</evidence>
<comment type="subcellular location">
    <subcellularLocation>
        <location evidence="1">Cell membrane</location>
        <topology evidence="1">Multi-pass membrane protein</topology>
    </subcellularLocation>
</comment>
<feature type="transmembrane region" description="Helical" evidence="6">
    <location>
        <begin position="179"/>
        <end position="200"/>
    </location>
</feature>
<evidence type="ECO:0000313" key="9">
    <source>
        <dbReference type="Proteomes" id="UP000199662"/>
    </source>
</evidence>